<keyword evidence="5" id="KW-1185">Reference proteome</keyword>
<dbReference type="SUPFAM" id="SSF48371">
    <property type="entry name" value="ARM repeat"/>
    <property type="match status" value="1"/>
</dbReference>
<feature type="compositionally biased region" description="Pro residues" evidence="3">
    <location>
        <begin position="1"/>
        <end position="10"/>
    </location>
</feature>
<name>A0AAF0ELH1_9BASI</name>
<evidence type="ECO:0000256" key="3">
    <source>
        <dbReference type="SAM" id="MobiDB-lite"/>
    </source>
</evidence>
<dbReference type="InterPro" id="IPR001313">
    <property type="entry name" value="Pumilio_RNA-bd_rpt"/>
</dbReference>
<dbReference type="Proteomes" id="UP001213623">
    <property type="component" value="Chromosome 3"/>
</dbReference>
<evidence type="ECO:0000256" key="1">
    <source>
        <dbReference type="ARBA" id="ARBA00022737"/>
    </source>
</evidence>
<dbReference type="AlphaFoldDB" id="A0AAF0ELH1"/>
<dbReference type="PANTHER" id="PTHR12537">
    <property type="entry name" value="RNA BINDING PROTEIN PUMILIO-RELATED"/>
    <property type="match status" value="1"/>
</dbReference>
<dbReference type="GO" id="GO:0005737">
    <property type="term" value="C:cytoplasm"/>
    <property type="evidence" value="ECO:0007669"/>
    <property type="project" value="TreeGrafter"/>
</dbReference>
<evidence type="ECO:0000313" key="5">
    <source>
        <dbReference type="Proteomes" id="UP001213623"/>
    </source>
</evidence>
<evidence type="ECO:0000256" key="2">
    <source>
        <dbReference type="PROSITE-ProRule" id="PRU00317"/>
    </source>
</evidence>
<accession>A0AAF0ELH1</accession>
<protein>
    <recommendedName>
        <fullName evidence="6">Meiotic coiled-coil protein 2</fullName>
    </recommendedName>
</protein>
<dbReference type="Gene3D" id="1.25.10.10">
    <property type="entry name" value="Leucine-rich Repeat Variant"/>
    <property type="match status" value="1"/>
</dbReference>
<feature type="region of interest" description="Disordered" evidence="3">
    <location>
        <begin position="84"/>
        <end position="127"/>
    </location>
</feature>
<dbReference type="GO" id="GO:0003730">
    <property type="term" value="F:mRNA 3'-UTR binding"/>
    <property type="evidence" value="ECO:0007669"/>
    <property type="project" value="TreeGrafter"/>
</dbReference>
<gene>
    <name evidence="4" type="ORF">MNAN1_001521</name>
</gene>
<feature type="region of interest" description="Disordered" evidence="3">
    <location>
        <begin position="1"/>
        <end position="32"/>
    </location>
</feature>
<evidence type="ECO:0000313" key="4">
    <source>
        <dbReference type="EMBL" id="WFD26538.1"/>
    </source>
</evidence>
<keyword evidence="1" id="KW-0677">Repeat</keyword>
<dbReference type="EMBL" id="CP119894">
    <property type="protein sequence ID" value="WFD26538.1"/>
    <property type="molecule type" value="Genomic_DNA"/>
</dbReference>
<dbReference type="PROSITE" id="PS50302">
    <property type="entry name" value="PUM"/>
    <property type="match status" value="1"/>
</dbReference>
<dbReference type="SMART" id="SM00025">
    <property type="entry name" value="Pumilio"/>
    <property type="match status" value="1"/>
</dbReference>
<dbReference type="InterPro" id="IPR016024">
    <property type="entry name" value="ARM-type_fold"/>
</dbReference>
<dbReference type="PANTHER" id="PTHR12537:SF12">
    <property type="entry name" value="MATERNAL PROTEIN PUMILIO"/>
    <property type="match status" value="1"/>
</dbReference>
<feature type="repeat" description="Pumilio" evidence="2">
    <location>
        <begin position="389"/>
        <end position="424"/>
    </location>
</feature>
<feature type="compositionally biased region" description="Low complexity" evidence="3">
    <location>
        <begin position="11"/>
        <end position="27"/>
    </location>
</feature>
<dbReference type="InterPro" id="IPR011989">
    <property type="entry name" value="ARM-like"/>
</dbReference>
<reference evidence="4" key="1">
    <citation type="submission" date="2023-03" db="EMBL/GenBank/DDBJ databases">
        <title>Mating type loci evolution in Malassezia.</title>
        <authorList>
            <person name="Coelho M.A."/>
        </authorList>
    </citation>
    <scope>NUCLEOTIDE SEQUENCE</scope>
    <source>
        <strain evidence="4">CBS 9557</strain>
    </source>
</reference>
<dbReference type="Pfam" id="PF00806">
    <property type="entry name" value="PUF"/>
    <property type="match status" value="2"/>
</dbReference>
<dbReference type="GO" id="GO:0000288">
    <property type="term" value="P:nuclear-transcribed mRNA catabolic process, deadenylation-dependent decay"/>
    <property type="evidence" value="ECO:0007669"/>
    <property type="project" value="TreeGrafter"/>
</dbReference>
<proteinExistence type="predicted"/>
<organism evidence="4 5">
    <name type="scientific">Malassezia nana</name>
    <dbReference type="NCBI Taxonomy" id="180528"/>
    <lineage>
        <taxon>Eukaryota</taxon>
        <taxon>Fungi</taxon>
        <taxon>Dikarya</taxon>
        <taxon>Basidiomycota</taxon>
        <taxon>Ustilaginomycotina</taxon>
        <taxon>Malasseziomycetes</taxon>
        <taxon>Malasseziales</taxon>
        <taxon>Malasseziaceae</taxon>
        <taxon>Malassezia</taxon>
    </lineage>
</organism>
<feature type="compositionally biased region" description="Low complexity" evidence="3">
    <location>
        <begin position="99"/>
        <end position="113"/>
    </location>
</feature>
<evidence type="ECO:0008006" key="6">
    <source>
        <dbReference type="Google" id="ProtNLM"/>
    </source>
</evidence>
<sequence>MSSAPTPPSPWNEASSWAPASASPELAQDSLGDGMTDALTEVLRLEVIRQLEQRWDGMEKRVHERMRVMEMQLMHMERQMWKRSHTYPSRGPPRTPGASTETSSLSSRSSITTPLASPGVSEPWDAPATPDSFSASWLYSIVEDIEMPLPGTHYALTPGADAFEQALLVTSPTHPVTPDRSAPTSNESRAWEQPVPAPVSLSEHIEWQEQLRALLGSDRPELSAQLQRILKHGSPEHRRELLGHIQALMLPLAQDRLGHFVVIRALRIKPTLAKHLRGLCAILLRSTHGAKVVQYMLCQDTGLHHGALDDLLASDLRALLLVPEALPVWRQVFSTAWTDAHLRQRIHAKVTAALHGHWVATANTEGGHAVCQSLVEHHWLSDQDDGVQEMLAHVLEMACHQWGVWVVQHMLEHGSRALREAIAQRLLQAAGTVTLSAYGGKAIQSALHWCGAAFHRQYAECLCSATARPTARSGGTTRPLLIELAAAQHGLPIITELLTSAHPARRTLMIRLQPLGCARMSLV</sequence>